<dbReference type="CDD" id="cd01392">
    <property type="entry name" value="HTH_LacI"/>
    <property type="match status" value="1"/>
</dbReference>
<dbReference type="InterPro" id="IPR000843">
    <property type="entry name" value="HTH_LacI"/>
</dbReference>
<dbReference type="InterPro" id="IPR028082">
    <property type="entry name" value="Peripla_BP_I"/>
</dbReference>
<dbReference type="Pfam" id="PF13377">
    <property type="entry name" value="Peripla_BP_3"/>
    <property type="match status" value="1"/>
</dbReference>
<protein>
    <submittedName>
        <fullName evidence="5">LacI family DNA-binding transcriptional regulator</fullName>
    </submittedName>
</protein>
<dbReference type="EMBL" id="BAABDL010000063">
    <property type="protein sequence ID" value="GAA4067265.1"/>
    <property type="molecule type" value="Genomic_DNA"/>
</dbReference>
<dbReference type="Proteomes" id="UP001501734">
    <property type="component" value="Unassembled WGS sequence"/>
</dbReference>
<keyword evidence="1" id="KW-0805">Transcription regulation</keyword>
<keyword evidence="2 5" id="KW-0238">DNA-binding</keyword>
<comment type="caution">
    <text evidence="5">The sequence shown here is derived from an EMBL/GenBank/DDBJ whole genome shotgun (WGS) entry which is preliminary data.</text>
</comment>
<name>A0ABP7VHE5_9BACI</name>
<keyword evidence="6" id="KW-1185">Reference proteome</keyword>
<dbReference type="InterPro" id="IPR010982">
    <property type="entry name" value="Lambda_DNA-bd_dom_sf"/>
</dbReference>
<proteinExistence type="predicted"/>
<evidence type="ECO:0000256" key="3">
    <source>
        <dbReference type="ARBA" id="ARBA00023163"/>
    </source>
</evidence>
<dbReference type="GO" id="GO:0003677">
    <property type="term" value="F:DNA binding"/>
    <property type="evidence" value="ECO:0007669"/>
    <property type="project" value="UniProtKB-KW"/>
</dbReference>
<reference evidence="6" key="1">
    <citation type="journal article" date="2019" name="Int. J. Syst. Evol. Microbiol.">
        <title>The Global Catalogue of Microorganisms (GCM) 10K type strain sequencing project: providing services to taxonomists for standard genome sequencing and annotation.</title>
        <authorList>
            <consortium name="The Broad Institute Genomics Platform"/>
            <consortium name="The Broad Institute Genome Sequencing Center for Infectious Disease"/>
            <person name="Wu L."/>
            <person name="Ma J."/>
        </authorList>
    </citation>
    <scope>NUCLEOTIDE SEQUENCE [LARGE SCALE GENOMIC DNA]</scope>
    <source>
        <strain evidence="6">JCM 17250</strain>
    </source>
</reference>
<evidence type="ECO:0000259" key="4">
    <source>
        <dbReference type="PROSITE" id="PS50932"/>
    </source>
</evidence>
<dbReference type="PROSITE" id="PS00356">
    <property type="entry name" value="HTH_LACI_1"/>
    <property type="match status" value="1"/>
</dbReference>
<evidence type="ECO:0000256" key="1">
    <source>
        <dbReference type="ARBA" id="ARBA00023015"/>
    </source>
</evidence>
<dbReference type="PRINTS" id="PR00036">
    <property type="entry name" value="HTHLACI"/>
</dbReference>
<dbReference type="InterPro" id="IPR046335">
    <property type="entry name" value="LacI/GalR-like_sensor"/>
</dbReference>
<dbReference type="SMART" id="SM00354">
    <property type="entry name" value="HTH_LACI"/>
    <property type="match status" value="1"/>
</dbReference>
<evidence type="ECO:0000256" key="2">
    <source>
        <dbReference type="ARBA" id="ARBA00023125"/>
    </source>
</evidence>
<dbReference type="PANTHER" id="PTHR30146">
    <property type="entry name" value="LACI-RELATED TRANSCRIPTIONAL REPRESSOR"/>
    <property type="match status" value="1"/>
</dbReference>
<dbReference type="PROSITE" id="PS50932">
    <property type="entry name" value="HTH_LACI_2"/>
    <property type="match status" value="1"/>
</dbReference>
<sequence>MKIMSVTIKDIARVAGVSYSTVSKALNNSSLVKDTTKQRIIAIANKMHYEPNYAAQKLVSKQTKIIGLIWPTIDRVVLSSLVTQINKKINQTPYSMILSVDSVQASLDRFKRFQVDGIILFEESTDTTIKHDTIPLISYGVSRDNQMNYPIIDPNHEKAMYEAVKYLIELGHHSIAYIGDFSASDPLQVTKYHGYKKAMQHFGLPLDKNHQIDTKGLDWYNGYSAGNKLLKNTNLPTAIIGGSYDISAGVIRCIKEEKLNIPQDLSIISCDNVPEMEKLEVPLTCIGVPIDHLANEIVKSMIMYIENKELEPCVKKMTPVLSERNSCAKK</sequence>
<dbReference type="SUPFAM" id="SSF47413">
    <property type="entry name" value="lambda repressor-like DNA-binding domains"/>
    <property type="match status" value="1"/>
</dbReference>
<keyword evidence="3" id="KW-0804">Transcription</keyword>
<evidence type="ECO:0000313" key="6">
    <source>
        <dbReference type="Proteomes" id="UP001501734"/>
    </source>
</evidence>
<dbReference type="Pfam" id="PF00356">
    <property type="entry name" value="LacI"/>
    <property type="match status" value="1"/>
</dbReference>
<gene>
    <name evidence="5" type="ORF">GCM10022410_11850</name>
</gene>
<dbReference type="PANTHER" id="PTHR30146:SF150">
    <property type="entry name" value="ARABINOSE METABOLISM TRANSCRIPTIONAL REPRESSOR"/>
    <property type="match status" value="1"/>
</dbReference>
<organism evidence="5 6">
    <name type="scientific">Amphibacillus indicireducens</name>
    <dbReference type="NCBI Taxonomy" id="1076330"/>
    <lineage>
        <taxon>Bacteria</taxon>
        <taxon>Bacillati</taxon>
        <taxon>Bacillota</taxon>
        <taxon>Bacilli</taxon>
        <taxon>Bacillales</taxon>
        <taxon>Bacillaceae</taxon>
        <taxon>Amphibacillus</taxon>
    </lineage>
</organism>
<evidence type="ECO:0000313" key="5">
    <source>
        <dbReference type="EMBL" id="GAA4067265.1"/>
    </source>
</evidence>
<accession>A0ABP7VHE5</accession>
<feature type="domain" description="HTH lacI-type" evidence="4">
    <location>
        <begin position="6"/>
        <end position="60"/>
    </location>
</feature>
<dbReference type="Gene3D" id="3.40.50.2300">
    <property type="match status" value="2"/>
</dbReference>
<dbReference type="SUPFAM" id="SSF53822">
    <property type="entry name" value="Periplasmic binding protein-like I"/>
    <property type="match status" value="1"/>
</dbReference>
<dbReference type="Gene3D" id="1.10.260.40">
    <property type="entry name" value="lambda repressor-like DNA-binding domains"/>
    <property type="match status" value="1"/>
</dbReference>